<reference evidence="3 5" key="2">
    <citation type="submission" date="2016-10" db="EMBL/GenBank/DDBJ databases">
        <authorList>
            <person name="Varghese N."/>
            <person name="Submissions S."/>
        </authorList>
    </citation>
    <scope>NUCLEOTIDE SEQUENCE [LARGE SCALE GENOMIC DNA]</scope>
    <source>
        <strain evidence="3 5">CGMCC 1.3889</strain>
    </source>
</reference>
<comment type="similarity">
    <text evidence="1">Belongs to the phD/YefM antitoxin family.</text>
</comment>
<sequence>MMTTEEKLTLTYTPSNFRKQQSKLLKQVANSNSPIRITLPNKEEGPNQDLFVISAQDYAEYQKLKKDYMQQIDYEIGELSNAIPHTKTSDTKKVEEWLRED</sequence>
<dbReference type="EMBL" id="FOGK01000003">
    <property type="protein sequence ID" value="SER23338.1"/>
    <property type="molecule type" value="Genomic_DNA"/>
</dbReference>
<evidence type="ECO:0000313" key="4">
    <source>
        <dbReference type="Proteomes" id="UP000051749"/>
    </source>
</evidence>
<dbReference type="Gene3D" id="3.40.1620.10">
    <property type="entry name" value="YefM-like domain"/>
    <property type="match status" value="1"/>
</dbReference>
<evidence type="ECO:0000313" key="2">
    <source>
        <dbReference type="EMBL" id="KRN83410.1"/>
    </source>
</evidence>
<reference evidence="2 4" key="1">
    <citation type="journal article" date="2015" name="Genome Announc.">
        <title>Expanding the biotechnology potential of lactobacilli through comparative genomics of 213 strains and associated genera.</title>
        <authorList>
            <person name="Sun Z."/>
            <person name="Harris H.M."/>
            <person name="McCann A."/>
            <person name="Guo C."/>
            <person name="Argimon S."/>
            <person name="Zhang W."/>
            <person name="Yang X."/>
            <person name="Jeffery I.B."/>
            <person name="Cooney J.C."/>
            <person name="Kagawa T.F."/>
            <person name="Liu W."/>
            <person name="Song Y."/>
            <person name="Salvetti E."/>
            <person name="Wrobel A."/>
            <person name="Rasinkangas P."/>
            <person name="Parkhill J."/>
            <person name="Rea M.C."/>
            <person name="O'Sullivan O."/>
            <person name="Ritari J."/>
            <person name="Douillard F.P."/>
            <person name="Paul Ross R."/>
            <person name="Yang R."/>
            <person name="Briner A.E."/>
            <person name="Felis G.E."/>
            <person name="de Vos W.M."/>
            <person name="Barrangou R."/>
            <person name="Klaenhammer T.R."/>
            <person name="Caufield P.W."/>
            <person name="Cui Y."/>
            <person name="Zhang H."/>
            <person name="O'Toole P.W."/>
        </authorList>
    </citation>
    <scope>NUCLEOTIDE SEQUENCE [LARGE SCALE GENOMIC DNA]</scope>
    <source>
        <strain evidence="2 4">DSM 22301</strain>
    </source>
</reference>
<dbReference type="Proteomes" id="UP000182818">
    <property type="component" value="Unassembled WGS sequence"/>
</dbReference>
<proteinExistence type="inferred from homology"/>
<comment type="caution">
    <text evidence="2">The sequence shown here is derived from an EMBL/GenBank/DDBJ whole genome shotgun (WGS) entry which is preliminary data.</text>
</comment>
<dbReference type="InterPro" id="IPR036165">
    <property type="entry name" value="YefM-like_sf"/>
</dbReference>
<dbReference type="PATRIC" id="fig|319653.3.peg.851"/>
<name>A0A0R2K1D1_9LACO</name>
<dbReference type="SUPFAM" id="SSF143120">
    <property type="entry name" value="YefM-like"/>
    <property type="match status" value="1"/>
</dbReference>
<evidence type="ECO:0000313" key="5">
    <source>
        <dbReference type="Proteomes" id="UP000182818"/>
    </source>
</evidence>
<dbReference type="AlphaFoldDB" id="A0A0R2K1D1"/>
<evidence type="ECO:0000256" key="1">
    <source>
        <dbReference type="ARBA" id="ARBA00009981"/>
    </source>
</evidence>
<evidence type="ECO:0008006" key="6">
    <source>
        <dbReference type="Google" id="ProtNLM"/>
    </source>
</evidence>
<keyword evidence="5" id="KW-1185">Reference proteome</keyword>
<evidence type="ECO:0000313" key="3">
    <source>
        <dbReference type="EMBL" id="SER23338.1"/>
    </source>
</evidence>
<gene>
    <name evidence="2" type="ORF">IV87_GL000841</name>
    <name evidence="3" type="ORF">SAMN04487973_10360</name>
</gene>
<dbReference type="STRING" id="319653.SAMN04487973_10360"/>
<accession>A0A0R2K1D1</accession>
<protein>
    <recommendedName>
        <fullName evidence="6">Antitoxin</fullName>
    </recommendedName>
</protein>
<dbReference type="Proteomes" id="UP000051749">
    <property type="component" value="Unassembled WGS sequence"/>
</dbReference>
<dbReference type="EMBL" id="JQBY01000002">
    <property type="protein sequence ID" value="KRN83410.1"/>
    <property type="molecule type" value="Genomic_DNA"/>
</dbReference>
<organism evidence="2 4">
    <name type="scientific">Pediococcus ethanolidurans</name>
    <dbReference type="NCBI Taxonomy" id="319653"/>
    <lineage>
        <taxon>Bacteria</taxon>
        <taxon>Bacillati</taxon>
        <taxon>Bacillota</taxon>
        <taxon>Bacilli</taxon>
        <taxon>Lactobacillales</taxon>
        <taxon>Lactobacillaceae</taxon>
        <taxon>Pediococcus</taxon>
    </lineage>
</organism>